<dbReference type="SUPFAM" id="SSF53335">
    <property type="entry name" value="S-adenosyl-L-methionine-dependent methyltransferases"/>
    <property type="match status" value="1"/>
</dbReference>
<keyword evidence="4" id="KW-1185">Reference proteome</keyword>
<dbReference type="CDD" id="cd02440">
    <property type="entry name" value="AdoMet_MTases"/>
    <property type="match status" value="1"/>
</dbReference>
<dbReference type="Proteomes" id="UP001174694">
    <property type="component" value="Unassembled WGS sequence"/>
</dbReference>
<dbReference type="GO" id="GO:0008168">
    <property type="term" value="F:methyltransferase activity"/>
    <property type="evidence" value="ECO:0007669"/>
    <property type="project" value="UniProtKB-KW"/>
</dbReference>
<reference evidence="3" key="1">
    <citation type="submission" date="2022-07" db="EMBL/GenBank/DDBJ databases">
        <title>Fungi with potential for degradation of polypropylene.</title>
        <authorList>
            <person name="Gostincar C."/>
        </authorList>
    </citation>
    <scope>NUCLEOTIDE SEQUENCE</scope>
    <source>
        <strain evidence="3">EXF-13308</strain>
    </source>
</reference>
<keyword evidence="3" id="KW-0808">Transferase</keyword>
<organism evidence="3 4">
    <name type="scientific">Pleurostoma richardsiae</name>
    <dbReference type="NCBI Taxonomy" id="41990"/>
    <lineage>
        <taxon>Eukaryota</taxon>
        <taxon>Fungi</taxon>
        <taxon>Dikarya</taxon>
        <taxon>Ascomycota</taxon>
        <taxon>Pezizomycotina</taxon>
        <taxon>Sordariomycetes</taxon>
        <taxon>Sordariomycetidae</taxon>
        <taxon>Calosphaeriales</taxon>
        <taxon>Pleurostomataceae</taxon>
        <taxon>Pleurostoma</taxon>
    </lineage>
</organism>
<accession>A0AA38RQ36</accession>
<evidence type="ECO:0000256" key="2">
    <source>
        <dbReference type="SAM" id="MobiDB-lite"/>
    </source>
</evidence>
<dbReference type="Gene3D" id="3.40.50.150">
    <property type="entry name" value="Vaccinia Virus protein VP39"/>
    <property type="match status" value="1"/>
</dbReference>
<sequence length="357" mass="38885">MPDDGNASASSPTAGVASSEPPAAESPTGVLPGGHWAQAELPAEDDNDSSLGDDAVSSTASITSSILRYRTVLGRTYHSERGNAQYWGANDEQASETLDLAHHFLTLCLDDKLHLAPLAKTIQKALDIGTGTGIWAIDFADQYPDCEVIGTDLSPIQPSWVPPNLKFEIDDCTQHWTYAPGSIDFVHGRYLLGSIGDWVALAKEAYKSLKPGGFFESYEASPFIGSEDGTVTETSAMGQWGKLFVEGGKKLGQTFTVVPDGLQKKAMEEAGFVDIQEWDFNAPLGQWPMDAKLKEIGIYSQFALENDIPGFVSFVANLLGWSKEEVEVYAAHFRREMRNKALHGIIKLKVVWGKKPE</sequence>
<proteinExistence type="inferred from homology"/>
<evidence type="ECO:0000256" key="1">
    <source>
        <dbReference type="ARBA" id="ARBA00038158"/>
    </source>
</evidence>
<comment type="similarity">
    <text evidence="1">Belongs to the methyltransferase superfamily. LaeA methyltransferase family.</text>
</comment>
<dbReference type="EMBL" id="JANBVO010000002">
    <property type="protein sequence ID" value="KAJ9156093.1"/>
    <property type="molecule type" value="Genomic_DNA"/>
</dbReference>
<dbReference type="AlphaFoldDB" id="A0AA38RQ36"/>
<dbReference type="PANTHER" id="PTHR43591:SF10">
    <property type="entry name" value="ABC TRANSMEMBRANE TYPE-1 DOMAIN-CONTAINING PROTEIN-RELATED"/>
    <property type="match status" value="1"/>
</dbReference>
<dbReference type="GO" id="GO:0032259">
    <property type="term" value="P:methylation"/>
    <property type="evidence" value="ECO:0007669"/>
    <property type="project" value="UniProtKB-KW"/>
</dbReference>
<comment type="caution">
    <text evidence="3">The sequence shown here is derived from an EMBL/GenBank/DDBJ whole genome shotgun (WGS) entry which is preliminary data.</text>
</comment>
<dbReference type="InterPro" id="IPR029063">
    <property type="entry name" value="SAM-dependent_MTases_sf"/>
</dbReference>
<feature type="region of interest" description="Disordered" evidence="2">
    <location>
        <begin position="1"/>
        <end position="56"/>
    </location>
</feature>
<dbReference type="Pfam" id="PF13489">
    <property type="entry name" value="Methyltransf_23"/>
    <property type="match status" value="1"/>
</dbReference>
<dbReference type="PANTHER" id="PTHR43591">
    <property type="entry name" value="METHYLTRANSFERASE"/>
    <property type="match status" value="1"/>
</dbReference>
<protein>
    <submittedName>
        <fullName evidence="3">Methyltransferase domain-containing protein</fullName>
    </submittedName>
</protein>
<name>A0AA38RQ36_9PEZI</name>
<evidence type="ECO:0000313" key="4">
    <source>
        <dbReference type="Proteomes" id="UP001174694"/>
    </source>
</evidence>
<evidence type="ECO:0000313" key="3">
    <source>
        <dbReference type="EMBL" id="KAJ9156093.1"/>
    </source>
</evidence>
<gene>
    <name evidence="3" type="ORF">NKR23_g1477</name>
</gene>
<keyword evidence="3" id="KW-0489">Methyltransferase</keyword>